<comment type="similarity">
    <text evidence="1">Belongs to the type-I restriction system S methylase family.</text>
</comment>
<dbReference type="RefSeq" id="WP_115891988.1">
    <property type="nucleotide sequence ID" value="NZ_QREL01000001.1"/>
</dbReference>
<dbReference type="CDD" id="cd17280">
    <property type="entry name" value="RMtype1_S_MspEN3ORF6650P_TRD2-CR2_like"/>
    <property type="match status" value="1"/>
</dbReference>
<dbReference type="GO" id="GO:0009307">
    <property type="term" value="P:DNA restriction-modification system"/>
    <property type="evidence" value="ECO:0007669"/>
    <property type="project" value="UniProtKB-KW"/>
</dbReference>
<dbReference type="CDD" id="cd17263">
    <property type="entry name" value="RMtype1_S_AbaB8300I-TRD1-CR1_like"/>
    <property type="match status" value="1"/>
</dbReference>
<dbReference type="InterPro" id="IPR000055">
    <property type="entry name" value="Restrct_endonuc_typeI_TRD"/>
</dbReference>
<evidence type="ECO:0000256" key="3">
    <source>
        <dbReference type="ARBA" id="ARBA00023125"/>
    </source>
</evidence>
<dbReference type="InterPro" id="IPR044946">
    <property type="entry name" value="Restrct_endonuc_typeI_TRD_sf"/>
</dbReference>
<dbReference type="SUPFAM" id="SSF116734">
    <property type="entry name" value="DNA methylase specificity domain"/>
    <property type="match status" value="2"/>
</dbReference>
<feature type="domain" description="Type I restriction modification DNA specificity" evidence="4">
    <location>
        <begin position="23"/>
        <end position="183"/>
    </location>
</feature>
<comment type="caution">
    <text evidence="5">The sequence shown here is derived from an EMBL/GenBank/DDBJ whole genome shotgun (WGS) entry which is preliminary data.</text>
</comment>
<proteinExistence type="inferred from homology"/>
<name>A0A371NCQ0_9EURY</name>
<dbReference type="EMBL" id="QREL01000001">
    <property type="protein sequence ID" value="REE28289.1"/>
    <property type="molecule type" value="Genomic_DNA"/>
</dbReference>
<dbReference type="AlphaFoldDB" id="A0A371NCQ0"/>
<dbReference type="PANTHER" id="PTHR30408">
    <property type="entry name" value="TYPE-1 RESTRICTION ENZYME ECOKI SPECIFICITY PROTEIN"/>
    <property type="match status" value="1"/>
</dbReference>
<dbReference type="Gene3D" id="3.90.220.20">
    <property type="entry name" value="DNA methylase specificity domains"/>
    <property type="match status" value="2"/>
</dbReference>
<reference evidence="5 6" key="1">
    <citation type="submission" date="2018-07" db="EMBL/GenBank/DDBJ databases">
        <title>Genomic Encyclopedia of Type Strains, Phase IV (KMG-IV): sequencing the most valuable type-strain genomes for metagenomic binning, comparative biology and taxonomic classification.</title>
        <authorList>
            <person name="Goeker M."/>
        </authorList>
    </citation>
    <scope>NUCLEOTIDE SEQUENCE [LARGE SCALE GENOMIC DNA]</scope>
    <source>
        <strain evidence="5 6">DSM 7466</strain>
    </source>
</reference>
<accession>A0A371NCQ0</accession>
<dbReference type="Proteomes" id="UP000256864">
    <property type="component" value="Unassembled WGS sequence"/>
</dbReference>
<dbReference type="GO" id="GO:0003677">
    <property type="term" value="F:DNA binding"/>
    <property type="evidence" value="ECO:0007669"/>
    <property type="project" value="UniProtKB-KW"/>
</dbReference>
<evidence type="ECO:0000313" key="5">
    <source>
        <dbReference type="EMBL" id="REE28289.1"/>
    </source>
</evidence>
<evidence type="ECO:0000256" key="1">
    <source>
        <dbReference type="ARBA" id="ARBA00010923"/>
    </source>
</evidence>
<keyword evidence="2" id="KW-0680">Restriction system</keyword>
<organism evidence="5 6">
    <name type="scientific">Methanothermobacter defluvii</name>
    <dbReference type="NCBI Taxonomy" id="49339"/>
    <lineage>
        <taxon>Archaea</taxon>
        <taxon>Methanobacteriati</taxon>
        <taxon>Methanobacteriota</taxon>
        <taxon>Methanomada group</taxon>
        <taxon>Methanobacteria</taxon>
        <taxon>Methanobacteriales</taxon>
        <taxon>Methanobacteriaceae</taxon>
        <taxon>Methanothermobacter</taxon>
    </lineage>
</organism>
<keyword evidence="3" id="KW-0238">DNA-binding</keyword>
<evidence type="ECO:0000313" key="6">
    <source>
        <dbReference type="Proteomes" id="UP000256864"/>
    </source>
</evidence>
<dbReference type="Pfam" id="PF01420">
    <property type="entry name" value="Methylase_S"/>
    <property type="match status" value="2"/>
</dbReference>
<evidence type="ECO:0000259" key="4">
    <source>
        <dbReference type="Pfam" id="PF01420"/>
    </source>
</evidence>
<sequence length="435" mass="49545">MNLKPYPKYKDSGVEWIGEIPCEWNVHKFKIHFKYIKGKVPKNLRETPSGDSLPYLTMDYLRGRGSKVFYCDSEGGAVRVNDGDLLLLWDGSNAGEFLEGKDGYLSSTMVKLIVSEMDMRYSKYLCNAFEPLLRDLTTGMGIPHVKDNVLRNIRIPYPSLEEQRKIASFLDNKISKIDLTIEKYTRLIDLFQEKRKALINLAVTKGLNPNMKMKDSGVDWIGEIPQTWELRKISRSFDIIGSGTTPKSQDGSYYNRGTIPWVITGDLNDSILNETSKRITKKALRDYSALKIYKKNSLIVAMYGATIGKISLLNIDACVNQACCVLSNSNILDIKFVFYWFFSNRDNIISLSDGGGQPNISQHVIKNLRIQVPPLKEQKIIVSYLDQNSSKINLTTRKIQKNVDLLKEYKKSLIYHLVTGKVDVEERVGKNVDLK</sequence>
<protein>
    <submittedName>
        <fullName evidence="5">Type I restriction enzyme S subunit</fullName>
    </submittedName>
</protein>
<dbReference type="Gene3D" id="1.10.287.1120">
    <property type="entry name" value="Bipartite methylase S protein"/>
    <property type="match status" value="1"/>
</dbReference>
<dbReference type="InterPro" id="IPR052021">
    <property type="entry name" value="Type-I_RS_S_subunit"/>
</dbReference>
<keyword evidence="6" id="KW-1185">Reference proteome</keyword>
<feature type="domain" description="Type I restriction modification DNA specificity" evidence="4">
    <location>
        <begin position="225"/>
        <end position="400"/>
    </location>
</feature>
<dbReference type="PANTHER" id="PTHR30408:SF12">
    <property type="entry name" value="TYPE I RESTRICTION ENZYME MJAVIII SPECIFICITY SUBUNIT"/>
    <property type="match status" value="1"/>
</dbReference>
<gene>
    <name evidence="5" type="ORF">C7452_0290</name>
</gene>
<evidence type="ECO:0000256" key="2">
    <source>
        <dbReference type="ARBA" id="ARBA00022747"/>
    </source>
</evidence>